<dbReference type="NCBIfam" id="TIGR01292">
    <property type="entry name" value="TRX_reduct"/>
    <property type="match status" value="1"/>
</dbReference>
<dbReference type="GO" id="GO:0019430">
    <property type="term" value="P:removal of superoxide radicals"/>
    <property type="evidence" value="ECO:0007669"/>
    <property type="project" value="UniProtKB-UniRule"/>
</dbReference>
<evidence type="ECO:0000256" key="2">
    <source>
        <dbReference type="ARBA" id="ARBA00022827"/>
    </source>
</evidence>
<dbReference type="InterPro" id="IPR036188">
    <property type="entry name" value="FAD/NAD-bd_sf"/>
</dbReference>
<proteinExistence type="inferred from homology"/>
<comment type="similarity">
    <text evidence="6">Belongs to the class-II pyridine nucleotide-disulfide oxidoreductase family.</text>
</comment>
<dbReference type="InterPro" id="IPR050097">
    <property type="entry name" value="Ferredoxin-NADP_redctase_2"/>
</dbReference>
<comment type="cofactor">
    <cofactor evidence="7">
        <name>FAD</name>
        <dbReference type="ChEBI" id="CHEBI:57692"/>
    </cofactor>
    <text evidence="7">Binds 1 FAD per subunit.</text>
</comment>
<dbReference type="PROSITE" id="PS00573">
    <property type="entry name" value="PYRIDINE_REDOX_2"/>
    <property type="match status" value="1"/>
</dbReference>
<comment type="caution">
    <text evidence="9">The sequence shown here is derived from an EMBL/GenBank/DDBJ whole genome shotgun (WGS) entry which is preliminary data.</text>
</comment>
<evidence type="ECO:0000259" key="8">
    <source>
        <dbReference type="Pfam" id="PF07992"/>
    </source>
</evidence>
<gene>
    <name evidence="9" type="ORF">A2Y67_01275</name>
</gene>
<dbReference type="GO" id="GO:0005737">
    <property type="term" value="C:cytoplasm"/>
    <property type="evidence" value="ECO:0007669"/>
    <property type="project" value="InterPro"/>
</dbReference>
<evidence type="ECO:0000256" key="7">
    <source>
        <dbReference type="RuleBase" id="RU003881"/>
    </source>
</evidence>
<keyword evidence="4" id="KW-1015">Disulfide bond</keyword>
<dbReference type="PRINTS" id="PR00469">
    <property type="entry name" value="PNDRDTASEII"/>
</dbReference>
<dbReference type="EMBL" id="MHIA01000030">
    <property type="protein sequence ID" value="OGY41350.1"/>
    <property type="molecule type" value="Genomic_DNA"/>
</dbReference>
<keyword evidence="5 6" id="KW-0676">Redox-active center</keyword>
<comment type="subunit">
    <text evidence="6">Homodimer.</text>
</comment>
<keyword evidence="7" id="KW-0521">NADP</keyword>
<organism evidence="9 10">
    <name type="scientific">Candidatus Buchananbacteria bacterium RBG_13_39_9</name>
    <dbReference type="NCBI Taxonomy" id="1797531"/>
    <lineage>
        <taxon>Bacteria</taxon>
        <taxon>Candidatus Buchananiibacteriota</taxon>
    </lineage>
</organism>
<reference evidence="9 10" key="1">
    <citation type="journal article" date="2016" name="Nat. Commun.">
        <title>Thousands of microbial genomes shed light on interconnected biogeochemical processes in an aquifer system.</title>
        <authorList>
            <person name="Anantharaman K."/>
            <person name="Brown C.T."/>
            <person name="Hug L.A."/>
            <person name="Sharon I."/>
            <person name="Castelle C.J."/>
            <person name="Probst A.J."/>
            <person name="Thomas B.C."/>
            <person name="Singh A."/>
            <person name="Wilkins M.J."/>
            <person name="Karaoz U."/>
            <person name="Brodie E.L."/>
            <person name="Williams K.H."/>
            <person name="Hubbard S.S."/>
            <person name="Banfield J.F."/>
        </authorList>
    </citation>
    <scope>NUCLEOTIDE SEQUENCE [LARGE SCALE GENOMIC DNA]</scope>
</reference>
<dbReference type="EC" id="1.8.1.9" evidence="6"/>
<dbReference type="Pfam" id="PF07992">
    <property type="entry name" value="Pyr_redox_2"/>
    <property type="match status" value="1"/>
</dbReference>
<accession>A0A1G1XP37</accession>
<sequence>MAEQYDLIIIGGGPAGLTAGVYASRRNLKTLIITKNIGGQAGSASWVENYPGFDKVNGFELMRKFQKQAENFGTEFKYEEIAKVEKTNKHFLVKTVTGNEYQSLALILAFGKTPSNLEVPGEKEFTGKGVAYCATCDGPLFKNKIVAVVGGGNSALESADYLAQIAQKVFLIHRRNEFRGEELLVERIKSHPNIELKLNKVVTEIKGDKFVKSVILEEVNSKVKEELKLDGIFIEIGYMVDASAIKDLVKLNEKNEIIIDEQCQASLEGVFAAGDVTNIKFKQIVISASEGAKSALTAYKYIQDIKGTKEAIFDWGKK</sequence>
<dbReference type="PANTHER" id="PTHR48105">
    <property type="entry name" value="THIOREDOXIN REDUCTASE 1-RELATED-RELATED"/>
    <property type="match status" value="1"/>
</dbReference>
<feature type="domain" description="FAD/NAD(P)-binding" evidence="8">
    <location>
        <begin position="5"/>
        <end position="290"/>
    </location>
</feature>
<dbReference type="Gene3D" id="3.50.50.60">
    <property type="entry name" value="FAD/NAD(P)-binding domain"/>
    <property type="match status" value="2"/>
</dbReference>
<evidence type="ECO:0000256" key="4">
    <source>
        <dbReference type="ARBA" id="ARBA00023157"/>
    </source>
</evidence>
<keyword evidence="3 6" id="KW-0560">Oxidoreductase</keyword>
<dbReference type="InterPro" id="IPR008255">
    <property type="entry name" value="Pyr_nucl-diS_OxRdtase_2_AS"/>
</dbReference>
<dbReference type="PRINTS" id="PR00368">
    <property type="entry name" value="FADPNR"/>
</dbReference>
<name>A0A1G1XP37_9BACT</name>
<evidence type="ECO:0000256" key="6">
    <source>
        <dbReference type="RuleBase" id="RU003880"/>
    </source>
</evidence>
<dbReference type="Proteomes" id="UP000176260">
    <property type="component" value="Unassembled WGS sequence"/>
</dbReference>
<protein>
    <recommendedName>
        <fullName evidence="6">Thioredoxin reductase</fullName>
        <ecNumber evidence="6">1.8.1.9</ecNumber>
    </recommendedName>
</protein>
<keyword evidence="2 6" id="KW-0274">FAD</keyword>
<evidence type="ECO:0000313" key="9">
    <source>
        <dbReference type="EMBL" id="OGY41350.1"/>
    </source>
</evidence>
<evidence type="ECO:0000256" key="3">
    <source>
        <dbReference type="ARBA" id="ARBA00023002"/>
    </source>
</evidence>
<evidence type="ECO:0000313" key="10">
    <source>
        <dbReference type="Proteomes" id="UP000176260"/>
    </source>
</evidence>
<dbReference type="SUPFAM" id="SSF51905">
    <property type="entry name" value="FAD/NAD(P)-binding domain"/>
    <property type="match status" value="1"/>
</dbReference>
<dbReference type="AlphaFoldDB" id="A0A1G1XP37"/>
<dbReference type="GO" id="GO:0004791">
    <property type="term" value="F:thioredoxin-disulfide reductase (NADPH) activity"/>
    <property type="evidence" value="ECO:0007669"/>
    <property type="project" value="UniProtKB-UniRule"/>
</dbReference>
<dbReference type="InterPro" id="IPR005982">
    <property type="entry name" value="Thioredox_Rdtase"/>
</dbReference>
<evidence type="ECO:0000256" key="1">
    <source>
        <dbReference type="ARBA" id="ARBA00022630"/>
    </source>
</evidence>
<evidence type="ECO:0000256" key="5">
    <source>
        <dbReference type="ARBA" id="ARBA00023284"/>
    </source>
</evidence>
<comment type="catalytic activity">
    <reaction evidence="6">
        <text>[thioredoxin]-dithiol + NADP(+) = [thioredoxin]-disulfide + NADPH + H(+)</text>
        <dbReference type="Rhea" id="RHEA:20345"/>
        <dbReference type="Rhea" id="RHEA-COMP:10698"/>
        <dbReference type="Rhea" id="RHEA-COMP:10700"/>
        <dbReference type="ChEBI" id="CHEBI:15378"/>
        <dbReference type="ChEBI" id="CHEBI:29950"/>
        <dbReference type="ChEBI" id="CHEBI:50058"/>
        <dbReference type="ChEBI" id="CHEBI:57783"/>
        <dbReference type="ChEBI" id="CHEBI:58349"/>
        <dbReference type="EC" id="1.8.1.9"/>
    </reaction>
</comment>
<keyword evidence="1 6" id="KW-0285">Flavoprotein</keyword>
<dbReference type="InterPro" id="IPR023753">
    <property type="entry name" value="FAD/NAD-binding_dom"/>
</dbReference>